<evidence type="ECO:0000256" key="1">
    <source>
        <dbReference type="ARBA" id="ARBA00006068"/>
    </source>
</evidence>
<dbReference type="PANTHER" id="PTHR33392:SF6">
    <property type="entry name" value="POLYISOPRENYL-TEICHOIC ACID--PEPTIDOGLYCAN TEICHOIC ACID TRANSFERASE TAGU"/>
    <property type="match status" value="1"/>
</dbReference>
<dbReference type="InterPro" id="IPR050922">
    <property type="entry name" value="LytR/CpsA/Psr_CW_biosynth"/>
</dbReference>
<reference evidence="3" key="1">
    <citation type="submission" date="2021-01" db="EMBL/GenBank/DDBJ databases">
        <title>Genomic Encyclopedia of Type Strains, Phase IV (KMG-IV): sequencing the most valuable type-strain genomes for metagenomic binning, comparative biology and taxonomic classification.</title>
        <authorList>
            <person name="Goeker M."/>
        </authorList>
    </citation>
    <scope>NUCLEOTIDE SEQUENCE</scope>
    <source>
        <strain evidence="3">DSM 25523</strain>
    </source>
</reference>
<sequence>MRKKRKIKKVRVLLLLCLLILCGVGGYYAYAIHSFMNDVQSPSIVNNGTDSAAEAAAEIPVWGGTERVNILLMGVDRRGQQEGVLPRSDSMMVVSIDPVSKKYDLFSVLRDTYVEIPGHGKAKINSALVDGGPELAMETVSEFTGLQVDRYVITDFEGFKGLIDTLGGVQVDVEKAMHYHDPTDKGLYDIDLEKGLQLLNGDQALQYVRFRHDAMSDFTRTERQRKLLGALAEKLKSGTALLQLPDILKSISPYIQTNISSMDMLKLGALGLTLEQSGQYQLPPMGEFREASRGGSVLIPDEDQVQEFVQEKINHLSDNEQTNSQEDTKQAS</sequence>
<dbReference type="AlphaFoldDB" id="A0A939BTA5"/>
<feature type="domain" description="Cell envelope-related transcriptional attenuator" evidence="2">
    <location>
        <begin position="87"/>
        <end position="236"/>
    </location>
</feature>
<dbReference type="Proteomes" id="UP000717624">
    <property type="component" value="Unassembled WGS sequence"/>
</dbReference>
<evidence type="ECO:0000259" key="2">
    <source>
        <dbReference type="Pfam" id="PF03816"/>
    </source>
</evidence>
<accession>A0A939BTA5</accession>
<evidence type="ECO:0000313" key="3">
    <source>
        <dbReference type="EMBL" id="MBM7591617.1"/>
    </source>
</evidence>
<dbReference type="InterPro" id="IPR004474">
    <property type="entry name" value="LytR_CpsA_psr"/>
</dbReference>
<proteinExistence type="inferred from homology"/>
<comment type="caution">
    <text evidence="3">The sequence shown here is derived from an EMBL/GenBank/DDBJ whole genome shotgun (WGS) entry which is preliminary data.</text>
</comment>
<protein>
    <submittedName>
        <fullName evidence="3">LCP family protein required for cell wall assembly</fullName>
    </submittedName>
</protein>
<comment type="similarity">
    <text evidence="1">Belongs to the LytR/CpsA/Psr (LCP) family.</text>
</comment>
<organism evidence="3 4">
    <name type="scientific">Brevibacillus fulvus</name>
    <dbReference type="NCBI Taxonomy" id="1125967"/>
    <lineage>
        <taxon>Bacteria</taxon>
        <taxon>Bacillati</taxon>
        <taxon>Bacillota</taxon>
        <taxon>Bacilli</taxon>
        <taxon>Bacillales</taxon>
        <taxon>Paenibacillaceae</taxon>
        <taxon>Brevibacillus</taxon>
    </lineage>
</organism>
<dbReference type="Gene3D" id="3.40.630.190">
    <property type="entry name" value="LCP protein"/>
    <property type="match status" value="1"/>
</dbReference>
<dbReference type="NCBIfam" id="TIGR00350">
    <property type="entry name" value="lytR_cpsA_psr"/>
    <property type="match status" value="1"/>
</dbReference>
<dbReference type="EMBL" id="JAFBEB010000013">
    <property type="protein sequence ID" value="MBM7591617.1"/>
    <property type="molecule type" value="Genomic_DNA"/>
</dbReference>
<dbReference type="PANTHER" id="PTHR33392">
    <property type="entry name" value="POLYISOPRENYL-TEICHOIC ACID--PEPTIDOGLYCAN TEICHOIC ACID TRANSFERASE TAGU"/>
    <property type="match status" value="1"/>
</dbReference>
<gene>
    <name evidence="3" type="ORF">JOD01_003268</name>
</gene>
<evidence type="ECO:0000313" key="4">
    <source>
        <dbReference type="Proteomes" id="UP000717624"/>
    </source>
</evidence>
<dbReference type="Pfam" id="PF03816">
    <property type="entry name" value="LytR_cpsA_psr"/>
    <property type="match status" value="1"/>
</dbReference>
<name>A0A939BTA5_9BACL</name>
<keyword evidence="4" id="KW-1185">Reference proteome</keyword>